<dbReference type="EMBL" id="JBHSCZ010000001">
    <property type="protein sequence ID" value="MFC4261977.1"/>
    <property type="molecule type" value="Genomic_DNA"/>
</dbReference>
<name>A0ABV8QQT3_9BACT</name>
<evidence type="ECO:0000313" key="3">
    <source>
        <dbReference type="Proteomes" id="UP001595907"/>
    </source>
</evidence>
<dbReference type="RefSeq" id="WP_379707259.1">
    <property type="nucleotide sequence ID" value="NZ_JBHSCZ010000001.1"/>
</dbReference>
<dbReference type="Proteomes" id="UP001595907">
    <property type="component" value="Unassembled WGS sequence"/>
</dbReference>
<keyword evidence="3" id="KW-1185">Reference proteome</keyword>
<protein>
    <recommendedName>
        <fullName evidence="4">Surface antigen-like protein</fullName>
    </recommendedName>
</protein>
<proteinExistence type="predicted"/>
<evidence type="ECO:0000313" key="2">
    <source>
        <dbReference type="EMBL" id="MFC4261977.1"/>
    </source>
</evidence>
<evidence type="ECO:0000256" key="1">
    <source>
        <dbReference type="SAM" id="SignalP"/>
    </source>
</evidence>
<feature type="chain" id="PRO_5046713184" description="Surface antigen-like protein" evidence="1">
    <location>
        <begin position="29"/>
        <end position="767"/>
    </location>
</feature>
<reference evidence="3" key="1">
    <citation type="journal article" date="2019" name="Int. J. Syst. Evol. Microbiol.">
        <title>The Global Catalogue of Microorganisms (GCM) 10K type strain sequencing project: providing services to taxonomists for standard genome sequencing and annotation.</title>
        <authorList>
            <consortium name="The Broad Institute Genomics Platform"/>
            <consortium name="The Broad Institute Genome Sequencing Center for Infectious Disease"/>
            <person name="Wu L."/>
            <person name="Ma J."/>
        </authorList>
    </citation>
    <scope>NUCLEOTIDE SEQUENCE [LARGE SCALE GENOMIC DNA]</scope>
    <source>
        <strain evidence="3">CECT 8289</strain>
    </source>
</reference>
<feature type="signal peptide" evidence="1">
    <location>
        <begin position="1"/>
        <end position="28"/>
    </location>
</feature>
<gene>
    <name evidence="2" type="ORF">ACFOWM_03740</name>
</gene>
<organism evidence="2 3">
    <name type="scientific">Ferruginibacter yonginensis</name>
    <dbReference type="NCBI Taxonomy" id="1310416"/>
    <lineage>
        <taxon>Bacteria</taxon>
        <taxon>Pseudomonadati</taxon>
        <taxon>Bacteroidota</taxon>
        <taxon>Chitinophagia</taxon>
        <taxon>Chitinophagales</taxon>
        <taxon>Chitinophagaceae</taxon>
        <taxon>Ferruginibacter</taxon>
    </lineage>
</organism>
<sequence length="767" mass="88102">MQLKINGSLFLKIVFSFLSFTSTYFSFAQQRPTKSIAEPSSFQKPFLYKVIFGKNNRSIWSTQLDTISNINTSLAPIYKGSFIENIANDEASTTLPFHYNIIAPLLAAANIKNVNSKNYNCINTATLLQNLLTSNQYSVDDELYLKNRLFDMWVGVYDHNETQWQWGIEQTNTGTKYFPIAVNYNTAFTTSNGKLTNLFNSVAQLNTIHSFKNKIKDIAIFNEASIHIDQLLLNQLSLTQWQQLAAQLQNSLTDSVINNAVNNLPANFNAATKNNIAFTLKNRRTQLQKWATEYYYFLAKEVVIPTTAANEILQITPVNNNALSITISNAVLNKLVYKRVFKNNETKQIRLYSINGEDVYQLPNQTNGLKIIIISGAAKNIYVKDTNQITPNSKVIIYDYQQTLTFQNIKQSSDSNINRYHYDDFKFSKKGVSPIFYYDNADRFYLGIIYKLTQQRWPKKPFAYQHYIDFRYSIMQNAYSGTYKSTYKAITGKWDLNNYINYDAVRWTNFYGLGNASTLNTKNRDFYRMRSKEFIVKMNLEKTIANQQKWSIGGSYKTYRLLNDSSRYIAKQNIYNTPSLKSHESFVGADATYIYQKINDSLIPTKGFALKIKSNITTNTTSAATVFKIGTEANYFLPLSKKWSIVLRAGGSTLAGKPQFFQYDYVGGTETLRGYQRERFYGNSTIFNQNEIRYFTNVQSYLYNGPIGFFGLYDVGKVWLKGETNRIWHTGYGLGFTLAPFKKLIVSTSYAFSKEDSNLHIEFSKAF</sequence>
<evidence type="ECO:0008006" key="4">
    <source>
        <dbReference type="Google" id="ProtNLM"/>
    </source>
</evidence>
<keyword evidence="1" id="KW-0732">Signal</keyword>
<comment type="caution">
    <text evidence="2">The sequence shown here is derived from an EMBL/GenBank/DDBJ whole genome shotgun (WGS) entry which is preliminary data.</text>
</comment>
<accession>A0ABV8QQT3</accession>